<reference evidence="2 3" key="1">
    <citation type="submission" date="2013-02" db="EMBL/GenBank/DDBJ databases">
        <title>A novel strain isolated from Lonar lake, Maharashtra, India.</title>
        <authorList>
            <person name="Singh A."/>
        </authorList>
    </citation>
    <scope>NUCLEOTIDE SEQUENCE [LARGE SCALE GENOMIC DNA]</scope>
    <source>
        <strain evidence="2 3">AK24</strain>
    </source>
</reference>
<dbReference type="OrthoDB" id="5189031at2"/>
<dbReference type="PATRIC" id="fig|1288963.3.peg.1476"/>
<evidence type="ECO:0000256" key="1">
    <source>
        <dbReference type="SAM" id="Phobius"/>
    </source>
</evidence>
<evidence type="ECO:0008006" key="4">
    <source>
        <dbReference type="Google" id="ProtNLM"/>
    </source>
</evidence>
<feature type="transmembrane region" description="Helical" evidence="1">
    <location>
        <begin position="206"/>
        <end position="222"/>
    </location>
</feature>
<protein>
    <recommendedName>
        <fullName evidence="4">Tryptophan-rich sensory protein</fullName>
    </recommendedName>
</protein>
<dbReference type="STRING" id="1232681.ADIS_1483"/>
<keyword evidence="3" id="KW-1185">Reference proteome</keyword>
<dbReference type="Proteomes" id="UP000013909">
    <property type="component" value="Unassembled WGS sequence"/>
</dbReference>
<feature type="transmembrane region" description="Helical" evidence="1">
    <location>
        <begin position="148"/>
        <end position="170"/>
    </location>
</feature>
<gene>
    <name evidence="2" type="ORF">ADIS_1483</name>
</gene>
<feature type="transmembrane region" description="Helical" evidence="1">
    <location>
        <begin position="80"/>
        <end position="102"/>
    </location>
</feature>
<feature type="transmembrane region" description="Helical" evidence="1">
    <location>
        <begin position="182"/>
        <end position="199"/>
    </location>
</feature>
<sequence length="252" mass="28230">MRGLPLLLANTLTFIAVLVVNYYYGSGAARLRTVGEVSALFPTLITPAGYAFAIWGLIYLLLVGFLVYQWITYFNGKENISLQPTGIWFMLSNLFNVAWIFLWVNFAIGWSVVAIIGLLVSLTAMLIEQESYTASSSWRNRIFVHLPIGTYLGWIVLATTLNISIWIRAAGIFLPSSSPTQWVLPVYFAAIAVYLFLLYQHNRKEPSLVGTWGFLAIAYRQWGEQEYVAWLSLVCGILLAVLALKKQADSIG</sequence>
<dbReference type="PANTHER" id="PTHR33802">
    <property type="entry name" value="SI:CH211-161H7.5-RELATED"/>
    <property type="match status" value="1"/>
</dbReference>
<feature type="transmembrane region" description="Helical" evidence="1">
    <location>
        <begin position="7"/>
        <end position="24"/>
    </location>
</feature>
<keyword evidence="1" id="KW-0812">Transmembrane</keyword>
<dbReference type="PANTHER" id="PTHR33802:SF1">
    <property type="entry name" value="XK-RELATED PROTEIN"/>
    <property type="match status" value="1"/>
</dbReference>
<keyword evidence="1" id="KW-0472">Membrane</keyword>
<dbReference type="AlphaFoldDB" id="R7ZVA9"/>
<feature type="transmembrane region" description="Helical" evidence="1">
    <location>
        <begin position="44"/>
        <end position="68"/>
    </location>
</feature>
<accession>R7ZVA9</accession>
<comment type="caution">
    <text evidence="2">The sequence shown here is derived from an EMBL/GenBank/DDBJ whole genome shotgun (WGS) entry which is preliminary data.</text>
</comment>
<dbReference type="InterPro" id="IPR038330">
    <property type="entry name" value="TspO/MBR-related_sf"/>
</dbReference>
<dbReference type="RefSeq" id="WP_010853626.1">
    <property type="nucleotide sequence ID" value="NZ_AQHR01000044.1"/>
</dbReference>
<feature type="transmembrane region" description="Helical" evidence="1">
    <location>
        <begin position="108"/>
        <end position="127"/>
    </location>
</feature>
<proteinExistence type="predicted"/>
<name>R7ZVA9_9BACT</name>
<keyword evidence="1" id="KW-1133">Transmembrane helix</keyword>
<feature type="transmembrane region" description="Helical" evidence="1">
    <location>
        <begin position="228"/>
        <end position="244"/>
    </location>
</feature>
<dbReference type="EMBL" id="AQHR01000044">
    <property type="protein sequence ID" value="EON77944.1"/>
    <property type="molecule type" value="Genomic_DNA"/>
</dbReference>
<dbReference type="Gene3D" id="1.20.1260.100">
    <property type="entry name" value="TspO/MBR protein"/>
    <property type="match status" value="1"/>
</dbReference>
<evidence type="ECO:0000313" key="2">
    <source>
        <dbReference type="EMBL" id="EON77944.1"/>
    </source>
</evidence>
<evidence type="ECO:0000313" key="3">
    <source>
        <dbReference type="Proteomes" id="UP000013909"/>
    </source>
</evidence>
<organism evidence="2 3">
    <name type="scientific">Lunatimonas lonarensis</name>
    <dbReference type="NCBI Taxonomy" id="1232681"/>
    <lineage>
        <taxon>Bacteria</taxon>
        <taxon>Pseudomonadati</taxon>
        <taxon>Bacteroidota</taxon>
        <taxon>Cytophagia</taxon>
        <taxon>Cytophagales</taxon>
        <taxon>Cyclobacteriaceae</taxon>
    </lineage>
</organism>